<sequence length="115" mass="13785">MVKCYHDDLPYPDTVGQEMECWRHKFRTAQMAFFPNIQCTLKIFLTLPVTTCVCERSFSAMRRLKTWLRSTMSTDRLTGLALMHVHQKVKLDRERVLKQWDASGHRRIHRRIHLQ</sequence>
<dbReference type="PANTHER" id="PTHR46289:SF14">
    <property type="entry name" value="DUF4371 DOMAIN-CONTAINING PROTEIN"/>
    <property type="match status" value="1"/>
</dbReference>
<feature type="domain" description="HAT C-terminal dimerisation" evidence="1">
    <location>
        <begin position="32"/>
        <end position="88"/>
    </location>
</feature>
<evidence type="ECO:0000259" key="1">
    <source>
        <dbReference type="Pfam" id="PF05699"/>
    </source>
</evidence>
<dbReference type="PANTHER" id="PTHR46289">
    <property type="entry name" value="52 KDA REPRESSOR OF THE INHIBITOR OF THE PROTEIN KINASE-LIKE PROTEIN-RELATED"/>
    <property type="match status" value="1"/>
</dbReference>
<dbReference type="Proteomes" id="UP000472260">
    <property type="component" value="Unassembled WGS sequence"/>
</dbReference>
<protein>
    <recommendedName>
        <fullName evidence="1">HAT C-terminal dimerisation domain-containing protein</fullName>
    </recommendedName>
</protein>
<dbReference type="InterPro" id="IPR008906">
    <property type="entry name" value="HATC_C_dom"/>
</dbReference>
<reference evidence="2" key="1">
    <citation type="submission" date="2025-08" db="UniProtKB">
        <authorList>
            <consortium name="Ensembl"/>
        </authorList>
    </citation>
    <scope>IDENTIFICATION</scope>
</reference>
<name>A0A671PCD6_9TELE</name>
<evidence type="ECO:0000313" key="3">
    <source>
        <dbReference type="Proteomes" id="UP000472260"/>
    </source>
</evidence>
<dbReference type="AlphaFoldDB" id="A0A671PCD6"/>
<accession>A0A671PCD6</accession>
<organism evidence="2 3">
    <name type="scientific">Sinocyclocheilus anshuiensis</name>
    <dbReference type="NCBI Taxonomy" id="1608454"/>
    <lineage>
        <taxon>Eukaryota</taxon>
        <taxon>Metazoa</taxon>
        <taxon>Chordata</taxon>
        <taxon>Craniata</taxon>
        <taxon>Vertebrata</taxon>
        <taxon>Euteleostomi</taxon>
        <taxon>Actinopterygii</taxon>
        <taxon>Neopterygii</taxon>
        <taxon>Teleostei</taxon>
        <taxon>Ostariophysi</taxon>
        <taxon>Cypriniformes</taxon>
        <taxon>Cyprinidae</taxon>
        <taxon>Cyprininae</taxon>
        <taxon>Sinocyclocheilus</taxon>
    </lineage>
</organism>
<keyword evidence="3" id="KW-1185">Reference proteome</keyword>
<proteinExistence type="predicted"/>
<reference evidence="2" key="2">
    <citation type="submission" date="2025-09" db="UniProtKB">
        <authorList>
            <consortium name="Ensembl"/>
        </authorList>
    </citation>
    <scope>IDENTIFICATION</scope>
</reference>
<evidence type="ECO:0000313" key="2">
    <source>
        <dbReference type="Ensembl" id="ENSSANP00000056431.1"/>
    </source>
</evidence>
<dbReference type="Ensembl" id="ENSSANT00000060056.1">
    <property type="protein sequence ID" value="ENSSANP00000056431.1"/>
    <property type="gene ID" value="ENSSANG00000028292.1"/>
</dbReference>
<dbReference type="InterPro" id="IPR052958">
    <property type="entry name" value="IFN-induced_PKR_regulator"/>
</dbReference>
<dbReference type="GO" id="GO:0046983">
    <property type="term" value="F:protein dimerization activity"/>
    <property type="evidence" value="ECO:0007669"/>
    <property type="project" value="InterPro"/>
</dbReference>
<dbReference type="Pfam" id="PF05699">
    <property type="entry name" value="Dimer_Tnp_hAT"/>
    <property type="match status" value="1"/>
</dbReference>